<feature type="compositionally biased region" description="Basic and acidic residues" evidence="2">
    <location>
        <begin position="286"/>
        <end position="299"/>
    </location>
</feature>
<comment type="caution">
    <text evidence="3">The sequence shown here is derived from an EMBL/GenBank/DDBJ whole genome shotgun (WGS) entry which is preliminary data.</text>
</comment>
<dbReference type="InterPro" id="IPR033192">
    <property type="entry name" value="ODAD3"/>
</dbReference>
<dbReference type="Proteomes" id="UP001642483">
    <property type="component" value="Unassembled WGS sequence"/>
</dbReference>
<keyword evidence="4" id="KW-1185">Reference proteome</keyword>
<sequence length="588" mass="68819">MFSLIKSKQRQDEGDPGAWTVQDRIEEIKGKLVLKRRDLDAYYAFSQQKIKDNDAFIRGLRTEIKEKRILQKQSFNADEYVIRNAFYKDRECQLSMQRYPIAKAISDKSEHVFGKCGQLDIVRYQRKLRLQKLRELKRLLRDLKSVPVVMSDEHKNSQRVRVLTAALDKMLMKLGSAQFIHKTYKQIFYHLERDGLTLPGRLKKLELSLQSIKTEVKNELVQIQNDAKRAYDLTKVEKEQMEVVILKAKRTRDSKLNKTRKNLKKLNQDGQEKESRTRKRATVKPSHVEEEKGMADSSKEKRKKRVKEIWQKKSNFWEFKHAMDKLLVQMSVRAPTDIAPCFKKQIGRHNELFGKVDELVKTKKTLTKTLDQLQTQLAETKQNFQDLLEDTSIRMHALQLSLDETEKFKAKTANNVTKSEDLMFSIAISVGHIRDKVSSCDWIAHKVRIKHGSQYKFDNIKHEELFESLDPLHESDKLLAYCGDRLVQLQAKFRHISNESNDDRKVHIDNICSDVTQDVLISIRNCTPHNNRIVIADDEDVLLAEDFICDDDDDNDQYLSRDAIKSAMQKMSDNVTARRKRRKQKTKV</sequence>
<dbReference type="EMBL" id="CAWYQH010000001">
    <property type="protein sequence ID" value="CAK8672273.1"/>
    <property type="molecule type" value="Genomic_DNA"/>
</dbReference>
<accession>A0ABP0F2R6</accession>
<evidence type="ECO:0000256" key="1">
    <source>
        <dbReference type="SAM" id="Coils"/>
    </source>
</evidence>
<proteinExistence type="predicted"/>
<feature type="compositionally biased region" description="Basic and acidic residues" evidence="2">
    <location>
        <begin position="266"/>
        <end position="275"/>
    </location>
</feature>
<evidence type="ECO:0000313" key="3">
    <source>
        <dbReference type="EMBL" id="CAK8672273.1"/>
    </source>
</evidence>
<protein>
    <submittedName>
        <fullName evidence="3">Uncharacterized protein</fullName>
    </submittedName>
</protein>
<keyword evidence="1" id="KW-0175">Coiled coil</keyword>
<dbReference type="PANTHER" id="PTHR46518">
    <property type="entry name" value="COILED-COIL DOMAIN-CONTAINING PROTEIN 151"/>
    <property type="match status" value="1"/>
</dbReference>
<feature type="region of interest" description="Disordered" evidence="2">
    <location>
        <begin position="254"/>
        <end position="304"/>
    </location>
</feature>
<gene>
    <name evidence="3" type="ORF">CVLEPA_LOCUS1240</name>
</gene>
<evidence type="ECO:0000313" key="4">
    <source>
        <dbReference type="Proteomes" id="UP001642483"/>
    </source>
</evidence>
<name>A0ABP0F2R6_CLALP</name>
<reference evidence="3 4" key="1">
    <citation type="submission" date="2024-02" db="EMBL/GenBank/DDBJ databases">
        <authorList>
            <person name="Daric V."/>
            <person name="Darras S."/>
        </authorList>
    </citation>
    <scope>NUCLEOTIDE SEQUENCE [LARGE SCALE GENOMIC DNA]</scope>
</reference>
<dbReference type="PANTHER" id="PTHR46518:SF1">
    <property type="entry name" value="OUTER DYNEIN ARM-DOCKING COMPLEX SUBUNIT 3"/>
    <property type="match status" value="1"/>
</dbReference>
<evidence type="ECO:0000256" key="2">
    <source>
        <dbReference type="SAM" id="MobiDB-lite"/>
    </source>
</evidence>
<organism evidence="3 4">
    <name type="scientific">Clavelina lepadiformis</name>
    <name type="common">Light-bulb sea squirt</name>
    <name type="synonym">Ascidia lepadiformis</name>
    <dbReference type="NCBI Taxonomy" id="159417"/>
    <lineage>
        <taxon>Eukaryota</taxon>
        <taxon>Metazoa</taxon>
        <taxon>Chordata</taxon>
        <taxon>Tunicata</taxon>
        <taxon>Ascidiacea</taxon>
        <taxon>Aplousobranchia</taxon>
        <taxon>Clavelinidae</taxon>
        <taxon>Clavelina</taxon>
    </lineage>
</organism>
<feature type="coiled-coil region" evidence="1">
    <location>
        <begin position="356"/>
        <end position="390"/>
    </location>
</feature>